<evidence type="ECO:0000256" key="3">
    <source>
        <dbReference type="ARBA" id="ARBA00022490"/>
    </source>
</evidence>
<evidence type="ECO:0000313" key="8">
    <source>
        <dbReference type="Proteomes" id="UP000680815"/>
    </source>
</evidence>
<dbReference type="PANTHER" id="PTHR33705">
    <property type="entry name" value="PHOSPHOCARRIER PROTEIN HPR"/>
    <property type="match status" value="1"/>
</dbReference>
<dbReference type="Gene3D" id="3.30.1340.10">
    <property type="entry name" value="HPr-like"/>
    <property type="match status" value="1"/>
</dbReference>
<keyword evidence="8" id="KW-1185">Reference proteome</keyword>
<evidence type="ECO:0000256" key="4">
    <source>
        <dbReference type="ARBA" id="ARBA00022683"/>
    </source>
</evidence>
<evidence type="ECO:0000256" key="2">
    <source>
        <dbReference type="ARBA" id="ARBA00010736"/>
    </source>
</evidence>
<proteinExistence type="inferred from homology"/>
<dbReference type="Proteomes" id="UP000680815">
    <property type="component" value="Unassembled WGS sequence"/>
</dbReference>
<dbReference type="PRINTS" id="PR00107">
    <property type="entry name" value="PHOSPHOCPHPR"/>
</dbReference>
<accession>A0ABS4AWL5</accession>
<evidence type="ECO:0000313" key="7">
    <source>
        <dbReference type="EMBL" id="MBP0465744.1"/>
    </source>
</evidence>
<dbReference type="PROSITE" id="PS00369">
    <property type="entry name" value="PTS_HPR_HIS"/>
    <property type="match status" value="1"/>
</dbReference>
<dbReference type="InterPro" id="IPR000032">
    <property type="entry name" value="HPr-like"/>
</dbReference>
<comment type="subcellular location">
    <subcellularLocation>
        <location evidence="1">Cytoplasm</location>
    </subcellularLocation>
</comment>
<dbReference type="PROSITE" id="PS51350">
    <property type="entry name" value="PTS_HPR_DOM"/>
    <property type="match status" value="1"/>
</dbReference>
<comment type="similarity">
    <text evidence="2">Belongs to the HPr family.</text>
</comment>
<sequence length="122" mass="12470">MNEWPDEPGAKVTAPGPDIPAADGCGCDPGPSGLVLRRTVTIPNSRGLHARAAAKLVGTAERFSACVNVVRNGESVPACSIMGLMMLGAGQGAEVMIEAEGWDAKEALEAVAGLVEAGFHED</sequence>
<evidence type="ECO:0000259" key="6">
    <source>
        <dbReference type="PROSITE" id="PS51350"/>
    </source>
</evidence>
<comment type="caution">
    <text evidence="7">The sequence shown here is derived from an EMBL/GenBank/DDBJ whole genome shotgun (WGS) entry which is preliminary data.</text>
</comment>
<organism evidence="7 8">
    <name type="scientific">Roseomonas nitratireducens</name>
    <dbReference type="NCBI Taxonomy" id="2820810"/>
    <lineage>
        <taxon>Bacteria</taxon>
        <taxon>Pseudomonadati</taxon>
        <taxon>Pseudomonadota</taxon>
        <taxon>Alphaproteobacteria</taxon>
        <taxon>Acetobacterales</taxon>
        <taxon>Roseomonadaceae</taxon>
        <taxon>Roseomonas</taxon>
    </lineage>
</organism>
<dbReference type="InterPro" id="IPR050399">
    <property type="entry name" value="HPr"/>
</dbReference>
<name>A0ABS4AWL5_9PROT</name>
<feature type="domain" description="HPr" evidence="6">
    <location>
        <begin position="35"/>
        <end position="122"/>
    </location>
</feature>
<dbReference type="NCBIfam" id="TIGR01003">
    <property type="entry name" value="PTS_HPr_family"/>
    <property type="match status" value="1"/>
</dbReference>
<protein>
    <submittedName>
        <fullName evidence="7">HPr family phosphocarrier protein</fullName>
    </submittedName>
</protein>
<dbReference type="SUPFAM" id="SSF55594">
    <property type="entry name" value="HPr-like"/>
    <property type="match status" value="1"/>
</dbReference>
<dbReference type="InterPro" id="IPR035895">
    <property type="entry name" value="HPr-like_sf"/>
</dbReference>
<dbReference type="EMBL" id="JAGIYZ010000018">
    <property type="protein sequence ID" value="MBP0465744.1"/>
    <property type="molecule type" value="Genomic_DNA"/>
</dbReference>
<feature type="region of interest" description="Disordered" evidence="5">
    <location>
        <begin position="1"/>
        <end position="24"/>
    </location>
</feature>
<gene>
    <name evidence="7" type="ORF">J5Y09_17585</name>
</gene>
<evidence type="ECO:0000256" key="1">
    <source>
        <dbReference type="ARBA" id="ARBA00004496"/>
    </source>
</evidence>
<dbReference type="InterPro" id="IPR001020">
    <property type="entry name" value="PTS_HPr_His_P_site"/>
</dbReference>
<dbReference type="PANTHER" id="PTHR33705:SF2">
    <property type="entry name" value="PHOSPHOCARRIER PROTEIN NPR"/>
    <property type="match status" value="1"/>
</dbReference>
<reference evidence="7 8" key="1">
    <citation type="submission" date="2021-03" db="EMBL/GenBank/DDBJ databases">
        <authorList>
            <person name="So Y."/>
        </authorList>
    </citation>
    <scope>NUCLEOTIDE SEQUENCE [LARGE SCALE GENOMIC DNA]</scope>
    <source>
        <strain evidence="7 8">PWR1</strain>
    </source>
</reference>
<dbReference type="CDD" id="cd00367">
    <property type="entry name" value="PTS-HPr_like"/>
    <property type="match status" value="1"/>
</dbReference>
<dbReference type="Pfam" id="PF00381">
    <property type="entry name" value="PTS-HPr"/>
    <property type="match status" value="1"/>
</dbReference>
<keyword evidence="4" id="KW-0598">Phosphotransferase system</keyword>
<evidence type="ECO:0000256" key="5">
    <source>
        <dbReference type="SAM" id="MobiDB-lite"/>
    </source>
</evidence>
<keyword evidence="3" id="KW-0963">Cytoplasm</keyword>